<reference evidence="1" key="1">
    <citation type="submission" date="2013-11" db="EMBL/GenBank/DDBJ databases">
        <title>The Genome Sequence of Phytophthora parasitica CJ02B3.</title>
        <authorList>
            <consortium name="The Broad Institute Genomics Platform"/>
            <person name="Russ C."/>
            <person name="Tyler B."/>
            <person name="Panabieres F."/>
            <person name="Shan W."/>
            <person name="Tripathy S."/>
            <person name="Grunwald N."/>
            <person name="Machado M."/>
            <person name="Johnson C.S."/>
            <person name="Arredondo F."/>
            <person name="Hong C."/>
            <person name="Coffey M."/>
            <person name="Young S.K."/>
            <person name="Zeng Q."/>
            <person name="Gargeya S."/>
            <person name="Fitzgerald M."/>
            <person name="Abouelleil A."/>
            <person name="Alvarado L."/>
            <person name="Chapman S.B."/>
            <person name="Gainer-Dewar J."/>
            <person name="Goldberg J."/>
            <person name="Griggs A."/>
            <person name="Gujja S."/>
            <person name="Hansen M."/>
            <person name="Howarth C."/>
            <person name="Imamovic A."/>
            <person name="Ireland A."/>
            <person name="Larimer J."/>
            <person name="McCowan C."/>
            <person name="Murphy C."/>
            <person name="Pearson M."/>
            <person name="Poon T.W."/>
            <person name="Priest M."/>
            <person name="Roberts A."/>
            <person name="Saif S."/>
            <person name="Shea T."/>
            <person name="Sykes S."/>
            <person name="Wortman J."/>
            <person name="Nusbaum C."/>
            <person name="Birren B."/>
        </authorList>
    </citation>
    <scope>NUCLEOTIDE SEQUENCE [LARGE SCALE GENOMIC DNA]</scope>
    <source>
        <strain evidence="1">CJ02B3</strain>
    </source>
</reference>
<dbReference type="VEuPathDB" id="FungiDB:PPTG_19047"/>
<protein>
    <submittedName>
        <fullName evidence="1">Uncharacterized protein</fullName>
    </submittedName>
</protein>
<name>W2HJ77_PHYNI</name>
<dbReference type="EMBL" id="KI684393">
    <property type="protein sequence ID" value="ETK95179.1"/>
    <property type="molecule type" value="Genomic_DNA"/>
</dbReference>
<dbReference type="AlphaFoldDB" id="W2HJ77"/>
<evidence type="ECO:0000313" key="1">
    <source>
        <dbReference type="EMBL" id="ETK95179.1"/>
    </source>
</evidence>
<dbReference type="Proteomes" id="UP000053236">
    <property type="component" value="Unassembled WGS sequence"/>
</dbReference>
<organism evidence="1">
    <name type="scientific">Phytophthora nicotianae</name>
    <name type="common">Potato buckeye rot agent</name>
    <name type="synonym">Phytophthora parasitica</name>
    <dbReference type="NCBI Taxonomy" id="4792"/>
    <lineage>
        <taxon>Eukaryota</taxon>
        <taxon>Sar</taxon>
        <taxon>Stramenopiles</taxon>
        <taxon>Oomycota</taxon>
        <taxon>Peronosporomycetes</taxon>
        <taxon>Peronosporales</taxon>
        <taxon>Peronosporaceae</taxon>
        <taxon>Phytophthora</taxon>
    </lineage>
</organism>
<accession>W2HJ77</accession>
<sequence length="67" mass="7823">MKSNQIYDDWAESIRYRVWVTPDEAIVMLQNRPHMQEVVKRAKAMQNKITAGIKPELNPDLAKVKLD</sequence>
<proteinExistence type="predicted"/>
<gene>
    <name evidence="1" type="ORF">L915_01870</name>
</gene>